<evidence type="ECO:0000313" key="1">
    <source>
        <dbReference type="EMBL" id="QSS62618.1"/>
    </source>
</evidence>
<accession>A0A8A1M7X9</accession>
<dbReference type="Proteomes" id="UP000663671">
    <property type="component" value="Chromosome 7"/>
</dbReference>
<protein>
    <submittedName>
        <fullName evidence="1">Uncharacterized protein</fullName>
    </submittedName>
</protein>
<evidence type="ECO:0000313" key="2">
    <source>
        <dbReference type="Proteomes" id="UP000663671"/>
    </source>
</evidence>
<dbReference type="VEuPathDB" id="FungiDB:I7I51_02357"/>
<sequence length="105" mass="11592">MPGIGETLKGEQQRMRPLVSQDADRCTAAIVAGVLTEELREAGDDEMAREFCTPAVYSEAKFKSWLLIILGFLISAADRNLAKGCRHCKPQRRGSWLVNPTLSSI</sequence>
<dbReference type="EMBL" id="CP069112">
    <property type="protein sequence ID" value="QSS62618.1"/>
    <property type="molecule type" value="Genomic_DNA"/>
</dbReference>
<reference evidence="1" key="1">
    <citation type="submission" date="2021-01" db="EMBL/GenBank/DDBJ databases">
        <title>Chromosome-level genome assembly of a human fungal pathogen reveals clustering of transcriptionally co-regulated genes.</title>
        <authorList>
            <person name="Voorhies M."/>
            <person name="Cohen S."/>
            <person name="Shea T.P."/>
            <person name="Petrus S."/>
            <person name="Munoz J.F."/>
            <person name="Poplawski S."/>
            <person name="Goldman W.E."/>
            <person name="Michael T."/>
            <person name="Cuomo C.A."/>
            <person name="Sil A."/>
            <person name="Beyhan S."/>
        </authorList>
    </citation>
    <scope>NUCLEOTIDE SEQUENCE</scope>
    <source>
        <strain evidence="1">WU24</strain>
    </source>
</reference>
<name>A0A8A1M7X9_AJECA</name>
<gene>
    <name evidence="1" type="ORF">I7I51_02357</name>
</gene>
<organism evidence="1 2">
    <name type="scientific">Ajellomyces capsulatus</name>
    <name type="common">Darling's disease fungus</name>
    <name type="synonym">Histoplasma capsulatum</name>
    <dbReference type="NCBI Taxonomy" id="5037"/>
    <lineage>
        <taxon>Eukaryota</taxon>
        <taxon>Fungi</taxon>
        <taxon>Dikarya</taxon>
        <taxon>Ascomycota</taxon>
        <taxon>Pezizomycotina</taxon>
        <taxon>Eurotiomycetes</taxon>
        <taxon>Eurotiomycetidae</taxon>
        <taxon>Onygenales</taxon>
        <taxon>Ajellomycetaceae</taxon>
        <taxon>Histoplasma</taxon>
    </lineage>
</organism>
<proteinExistence type="predicted"/>
<dbReference type="AlphaFoldDB" id="A0A8A1M7X9"/>